<accession>A0A1M5AJP6</accession>
<gene>
    <name evidence="5" type="ORF">SAMN05443144_10790</name>
</gene>
<dbReference type="InterPro" id="IPR033428">
    <property type="entry name" value="DUF5118"/>
</dbReference>
<evidence type="ECO:0000259" key="4">
    <source>
        <dbReference type="Pfam" id="PF17162"/>
    </source>
</evidence>
<organism evidence="5 6">
    <name type="scientific">Fodinibius roseus</name>
    <dbReference type="NCBI Taxonomy" id="1194090"/>
    <lineage>
        <taxon>Bacteria</taxon>
        <taxon>Pseudomonadati</taxon>
        <taxon>Balneolota</taxon>
        <taxon>Balneolia</taxon>
        <taxon>Balneolales</taxon>
        <taxon>Balneolaceae</taxon>
        <taxon>Fodinibius</taxon>
    </lineage>
</organism>
<dbReference type="Pfam" id="PF17148">
    <property type="entry name" value="DUF5117"/>
    <property type="match status" value="1"/>
</dbReference>
<keyword evidence="1" id="KW-0732">Signal</keyword>
<dbReference type="AlphaFoldDB" id="A0A1M5AJP6"/>
<evidence type="ECO:0000259" key="2">
    <source>
        <dbReference type="Pfam" id="PF16313"/>
    </source>
</evidence>
<dbReference type="Pfam" id="PF17162">
    <property type="entry name" value="DUF5118"/>
    <property type="match status" value="1"/>
</dbReference>
<evidence type="ECO:0000313" key="6">
    <source>
        <dbReference type="Proteomes" id="UP000184041"/>
    </source>
</evidence>
<keyword evidence="6" id="KW-1185">Reference proteome</keyword>
<dbReference type="STRING" id="1194090.SAMN05443144_10790"/>
<dbReference type="Proteomes" id="UP000184041">
    <property type="component" value="Unassembled WGS sequence"/>
</dbReference>
<dbReference type="InterPro" id="IPR033413">
    <property type="entry name" value="DUF5117"/>
</dbReference>
<dbReference type="InterPro" id="IPR032534">
    <property type="entry name" value="EcxA_zinc-bd"/>
</dbReference>
<dbReference type="PANTHER" id="PTHR38478:SF1">
    <property type="entry name" value="ZINC DEPENDENT METALLOPROTEASE DOMAIN LIPOPROTEIN"/>
    <property type="match status" value="1"/>
</dbReference>
<name>A0A1M5AJP6_9BACT</name>
<dbReference type="EMBL" id="FQUS01000007">
    <property type="protein sequence ID" value="SHF30433.1"/>
    <property type="molecule type" value="Genomic_DNA"/>
</dbReference>
<feature type="domain" description="DUF5118" evidence="4">
    <location>
        <begin position="31"/>
        <end position="76"/>
    </location>
</feature>
<dbReference type="SUPFAM" id="SSF55486">
    <property type="entry name" value="Metalloproteases ('zincins'), catalytic domain"/>
    <property type="match status" value="1"/>
</dbReference>
<feature type="chain" id="PRO_5013313625" description="Zinc-dependent metalloprotease" evidence="1">
    <location>
        <begin position="21"/>
        <end position="868"/>
    </location>
</feature>
<protein>
    <recommendedName>
        <fullName evidence="7">Zinc-dependent metalloprotease</fullName>
    </recommendedName>
</protein>
<dbReference type="CDD" id="cd04276">
    <property type="entry name" value="ZnMc_MMP_like_2"/>
    <property type="match status" value="1"/>
</dbReference>
<dbReference type="Pfam" id="PF16313">
    <property type="entry name" value="DUF4953"/>
    <property type="match status" value="1"/>
</dbReference>
<dbReference type="RefSeq" id="WP_170864329.1">
    <property type="nucleotide sequence ID" value="NZ_FQUS01000007.1"/>
</dbReference>
<feature type="signal peptide" evidence="1">
    <location>
        <begin position="1"/>
        <end position="20"/>
    </location>
</feature>
<evidence type="ECO:0000256" key="1">
    <source>
        <dbReference type="SAM" id="SignalP"/>
    </source>
</evidence>
<evidence type="ECO:0000313" key="5">
    <source>
        <dbReference type="EMBL" id="SHF30433.1"/>
    </source>
</evidence>
<sequence length="868" mass="98589">MKKISLAVVLLAMFGGISMAQEKEDSTRTTDYEELFEDKPVESSEGMMILRKMDGKVYFEFPTELLDKKMLLGASVEATSNAADAAMGEQPDAPLPIYFTMDDSTIYLREVKVSPVTGDSARAIQSALEKNNLGPILDSFDIEAVTPDSSALVFDATGIFINGRDAIDPFGPYAGVSSLFASKKPTFKKGRSQLVDVSAFEDNITITSYLSYDISSSFLGFQTENERPATYRMKHTLVLLPDQTMRPRISDPRIGISSNEFYRISGHDNGTEEVRYANRWELRPEDPEAFREGKPVEPVVFYIDNTFPDAWVRYVEEGVEDWNKAFEQVGFKNALVTRPFPEDDPDFDPNNIKYTTINYVFSNNERAKGRTWVDPRSGEILSASVSLYQGVLDRLRRSMFIQIGAAEKRVRTTDIPDELLGKAIRDVTARQVGQTLGLTRNIGAASAIPVDSLRSPSFTRQYGITPSIMDNVTFNYVAQPGDVERGVKMTPNDLGVYDYYAIKWLYTPIQEADSPEEEVPTLRKWIADKIDDPMYRYREYDSNSTRDPNSHRNVLGLLGSDRLQAARYAIKNLKYVFEHMNEWVNEEDEDYRFQTEVNFSVLNIEFYWYWRHVLTNIGGIYQHRKYEGDPFPAFEVVSEAKQRRSLTFLLESLEATSWMNNERINREMNNINGDVQNRKIAVLFPYILRWGVDRIEVSQQKAYGATYTQQEFLNDVFDYVWESTMAGSIPTRAERMMQTLLTDYLIDNSPIRDGTGEEGSGASASAYTWTDNDRALLQYGLPDLSSHNNRIFALYGDGAAMSQLTIERLTGLPARANSESTADISDTMYTLLKKSKKVLETAVDEQEGDVKEQYEYLLLKLTKALEAD</sequence>
<feature type="domain" description="DUF5117" evidence="3">
    <location>
        <begin position="97"/>
        <end position="284"/>
    </location>
</feature>
<dbReference type="PANTHER" id="PTHR38478">
    <property type="entry name" value="PEPTIDASE M1A AND M12B"/>
    <property type="match status" value="1"/>
</dbReference>
<reference evidence="5 6" key="1">
    <citation type="submission" date="2016-11" db="EMBL/GenBank/DDBJ databases">
        <authorList>
            <person name="Jaros S."/>
            <person name="Januszkiewicz K."/>
            <person name="Wedrychowicz H."/>
        </authorList>
    </citation>
    <scope>NUCLEOTIDE SEQUENCE [LARGE SCALE GENOMIC DNA]</scope>
    <source>
        <strain evidence="5 6">DSM 21986</strain>
    </source>
</reference>
<evidence type="ECO:0000259" key="3">
    <source>
        <dbReference type="Pfam" id="PF17148"/>
    </source>
</evidence>
<feature type="domain" description="EcxA zinc-binding" evidence="2">
    <location>
        <begin position="414"/>
        <end position="725"/>
    </location>
</feature>
<dbReference type="InterPro" id="IPR034032">
    <property type="entry name" value="Zn_MMP-like_bac"/>
</dbReference>
<evidence type="ECO:0008006" key="7">
    <source>
        <dbReference type="Google" id="ProtNLM"/>
    </source>
</evidence>
<proteinExistence type="predicted"/>